<feature type="coiled-coil region" evidence="1">
    <location>
        <begin position="799"/>
        <end position="826"/>
    </location>
</feature>
<gene>
    <name evidence="2" type="ORF">UREG_04291</name>
</gene>
<dbReference type="OMA" id="FPYNGSF"/>
<dbReference type="RefSeq" id="XP_002544774.1">
    <property type="nucleotide sequence ID" value="XM_002544728.1"/>
</dbReference>
<dbReference type="Proteomes" id="UP000002058">
    <property type="component" value="Unassembled WGS sequence"/>
</dbReference>
<feature type="coiled-coil region" evidence="1">
    <location>
        <begin position="15"/>
        <end position="42"/>
    </location>
</feature>
<evidence type="ECO:0000313" key="2">
    <source>
        <dbReference type="EMBL" id="EEP79445.1"/>
    </source>
</evidence>
<feature type="coiled-coil region" evidence="1">
    <location>
        <begin position="1098"/>
        <end position="1125"/>
    </location>
</feature>
<dbReference type="HOGENOM" id="CLU_253065_0_0_1"/>
<dbReference type="KEGG" id="ure:UREG_04291"/>
<evidence type="ECO:0000313" key="3">
    <source>
        <dbReference type="Proteomes" id="UP000002058"/>
    </source>
</evidence>
<keyword evidence="3" id="KW-1185">Reference proteome</keyword>
<organism evidence="2 3">
    <name type="scientific">Uncinocarpus reesii (strain UAMH 1704)</name>
    <dbReference type="NCBI Taxonomy" id="336963"/>
    <lineage>
        <taxon>Eukaryota</taxon>
        <taxon>Fungi</taxon>
        <taxon>Dikarya</taxon>
        <taxon>Ascomycota</taxon>
        <taxon>Pezizomycotina</taxon>
        <taxon>Eurotiomycetes</taxon>
        <taxon>Eurotiomycetidae</taxon>
        <taxon>Onygenales</taxon>
        <taxon>Onygenaceae</taxon>
        <taxon>Uncinocarpus</taxon>
    </lineage>
</organism>
<dbReference type="EMBL" id="CH476616">
    <property type="protein sequence ID" value="EEP79445.1"/>
    <property type="molecule type" value="Genomic_DNA"/>
</dbReference>
<name>C4JN85_UNCRE</name>
<accession>C4JN85</accession>
<dbReference type="AlphaFoldDB" id="C4JN85"/>
<dbReference type="VEuPathDB" id="FungiDB:UREG_04291"/>
<reference evidence="3" key="1">
    <citation type="journal article" date="2009" name="Genome Res.">
        <title>Comparative genomic analyses of the human fungal pathogens Coccidioides and their relatives.</title>
        <authorList>
            <person name="Sharpton T.J."/>
            <person name="Stajich J.E."/>
            <person name="Rounsley S.D."/>
            <person name="Gardner M.J."/>
            <person name="Wortman J.R."/>
            <person name="Jordar V.S."/>
            <person name="Maiti R."/>
            <person name="Kodira C.D."/>
            <person name="Neafsey D.E."/>
            <person name="Zeng Q."/>
            <person name="Hung C.-Y."/>
            <person name="McMahan C."/>
            <person name="Muszewska A."/>
            <person name="Grynberg M."/>
            <person name="Mandel M.A."/>
            <person name="Kellner E.M."/>
            <person name="Barker B.M."/>
            <person name="Galgiani J.N."/>
            <person name="Orbach M.J."/>
            <person name="Kirkland T.N."/>
            <person name="Cole G.T."/>
            <person name="Henn M.R."/>
            <person name="Birren B.W."/>
            <person name="Taylor J.W."/>
        </authorList>
    </citation>
    <scope>NUCLEOTIDE SEQUENCE [LARGE SCALE GENOMIC DNA]</scope>
    <source>
        <strain evidence="3">UAMH 1704</strain>
    </source>
</reference>
<dbReference type="OrthoDB" id="4525800at2759"/>
<keyword evidence="1" id="KW-0175">Coiled coil</keyword>
<sequence length="1274" mass="141572">MNSLGDAISAADGIHARIHAELQRSDNRVQNAQEAKDSAEARQMATSALKSTIKFVESSISKLRAANVPRSCRTQAQKAITPQKNIPQASLEAEAELPEDGKQFLKQISGDEDDGFGSQAPNLEEMAEAIGPIMDNFDEVLQKPYLNNHSAVVNTVPVLGLKGGNQIMYLSVDADSHGINESWKPFGPLPGDAANDPSKVHFFPYKGNLYVAHGQTAWKKSPRARDDPILKEANNDWSKMYVNEWVKVGDDVLPSTDLQSVIPFAKLDDGGDVMSFDLLILEKSGTIKILAKDDIYPSNSWETMSHEGAGSPPKWTRIAYYNQKLIGLDDGNKTWDITVDIGKRSYKPANQVSIDRVTDFTATDTGLVVIREDNYVYRRQVEAPTGGSSEPTDEKQAIALDAAWQEIDQAIIWSDDLFNTLESSRRRRGRLCPHSYIKSRLDLEQQLTLLRDKLKGLEGHPKRSAGGLALGVIGLFFGANPTILKAAGALFVASVVAAVTLGQKISELAKAIADTEAQIRVTSQAIDELSSIVTNYTNLDEMYKQMTAFWGGLNLTAGRVEAFEEAILKQLGKERLSTPANIISARDAMGRILKGADKYLQVLIEQGIELPPKVQVATSYTDLLNSKPPVLLALSFVELVSLRTQEVKDGIQLLARRDFSAYRQRMRNAKAVALLATAAKRRERILTDNWYDIALLQANSEMFALPARNDMKTGDSEYLLMVLRTKQAGLLTVQCLGAVEQMCLKIQDLLDKYPEGQATLEISDPLLDEAIEFCSQAGTWAVMAHNEFAKINQIARDYQNTLEREIREFEIKIQIHRAAMEEEKKECERDYPPPWWTDGRASWISLQKGYVEMRYNWFIIGPIEKNDIAPRRESQKSGIIFDGNSLTWKEMVEKVNGATGEIALSLDRIKKWISMDPVRMKRILDAKWKDIAADTALVREILAGFMLVLKATIASGSDHDHMLDVLSLSPTVIKTISDQTRQLNATVQAIDEAMRLPHVRGLVGQCDNAGSQKTSVLDILAATRNGMTQMTALQGESTRALQLMGSRQRFAIQDVVKGKMSLREFVEYNIDSAVPAQKAAAAAVNQWRDISTQYKSCLHYAQMTLRAMENRLDKIQAELRTAKDKDHARNVKLLADMITQAVLSGEVFMPTKASIQLSAALDTATARNWTFVRTSYIVRTILEALPAAEIDQLVDTFSGLKFELASVVEHLKKLVPVLSPVGEGAEMLESLSLKMTDRMRALLNDGNVVQQLKLTEDDGRKIEQSWIQISMVQN</sequence>
<dbReference type="eggNOG" id="ENOG502SKIM">
    <property type="taxonomic scope" value="Eukaryota"/>
</dbReference>
<proteinExistence type="predicted"/>
<evidence type="ECO:0000256" key="1">
    <source>
        <dbReference type="SAM" id="Coils"/>
    </source>
</evidence>
<dbReference type="InParanoid" id="C4JN85"/>
<dbReference type="GeneID" id="8437140"/>
<protein>
    <submittedName>
        <fullName evidence="2">Uncharacterized protein</fullName>
    </submittedName>
</protein>